<organism evidence="1 2">
    <name type="scientific">Platanthera guangdongensis</name>
    <dbReference type="NCBI Taxonomy" id="2320717"/>
    <lineage>
        <taxon>Eukaryota</taxon>
        <taxon>Viridiplantae</taxon>
        <taxon>Streptophyta</taxon>
        <taxon>Embryophyta</taxon>
        <taxon>Tracheophyta</taxon>
        <taxon>Spermatophyta</taxon>
        <taxon>Magnoliopsida</taxon>
        <taxon>Liliopsida</taxon>
        <taxon>Asparagales</taxon>
        <taxon>Orchidaceae</taxon>
        <taxon>Orchidoideae</taxon>
        <taxon>Orchideae</taxon>
        <taxon>Orchidinae</taxon>
        <taxon>Platanthera</taxon>
    </lineage>
</organism>
<gene>
    <name evidence="1" type="ORF">KSP40_PGU000309</name>
</gene>
<dbReference type="Proteomes" id="UP001412067">
    <property type="component" value="Unassembled WGS sequence"/>
</dbReference>
<sequence>MTIFIVPQPFSFFSGRPDSAGRCQELAVRSWLALASEVSVVLFGKYSSLFDLARILGPIVTIDSDIDFTYVFFSSSPTYL</sequence>
<reference evidence="1 2" key="1">
    <citation type="journal article" date="2022" name="Nat. Plants">
        <title>Genomes of leafy and leafless Platanthera orchids illuminate the evolution of mycoheterotrophy.</title>
        <authorList>
            <person name="Li M.H."/>
            <person name="Liu K.W."/>
            <person name="Li Z."/>
            <person name="Lu H.C."/>
            <person name="Ye Q.L."/>
            <person name="Zhang D."/>
            <person name="Wang J.Y."/>
            <person name="Li Y.F."/>
            <person name="Zhong Z.M."/>
            <person name="Liu X."/>
            <person name="Yu X."/>
            <person name="Liu D.K."/>
            <person name="Tu X.D."/>
            <person name="Liu B."/>
            <person name="Hao Y."/>
            <person name="Liao X.Y."/>
            <person name="Jiang Y.T."/>
            <person name="Sun W.H."/>
            <person name="Chen J."/>
            <person name="Chen Y.Q."/>
            <person name="Ai Y."/>
            <person name="Zhai J.W."/>
            <person name="Wu S.S."/>
            <person name="Zhou Z."/>
            <person name="Hsiao Y.Y."/>
            <person name="Wu W.L."/>
            <person name="Chen Y.Y."/>
            <person name="Lin Y.F."/>
            <person name="Hsu J.L."/>
            <person name="Li C.Y."/>
            <person name="Wang Z.W."/>
            <person name="Zhao X."/>
            <person name="Zhong W.Y."/>
            <person name="Ma X.K."/>
            <person name="Ma L."/>
            <person name="Huang J."/>
            <person name="Chen G.Z."/>
            <person name="Huang M.Z."/>
            <person name="Huang L."/>
            <person name="Peng D.H."/>
            <person name="Luo Y.B."/>
            <person name="Zou S.Q."/>
            <person name="Chen S.P."/>
            <person name="Lan S."/>
            <person name="Tsai W.C."/>
            <person name="Van de Peer Y."/>
            <person name="Liu Z.J."/>
        </authorList>
    </citation>
    <scope>NUCLEOTIDE SEQUENCE [LARGE SCALE GENOMIC DNA]</scope>
    <source>
        <strain evidence="1">Lor288</strain>
    </source>
</reference>
<accession>A0ABR2MU94</accession>
<dbReference type="InterPro" id="IPR044575">
    <property type="entry name" value="RAY1-like"/>
</dbReference>
<protein>
    <submittedName>
        <fullName evidence="1">Uncharacterized protein</fullName>
    </submittedName>
</protein>
<name>A0ABR2MU94_9ASPA</name>
<comment type="caution">
    <text evidence="1">The sequence shown here is derived from an EMBL/GenBank/DDBJ whole genome shotgun (WGS) entry which is preliminary data.</text>
</comment>
<dbReference type="PANTHER" id="PTHR47483">
    <property type="entry name" value="BETA-ARABINOFURANOSYLTRANSFERASE RAY1"/>
    <property type="match status" value="1"/>
</dbReference>
<evidence type="ECO:0000313" key="2">
    <source>
        <dbReference type="Proteomes" id="UP001412067"/>
    </source>
</evidence>
<evidence type="ECO:0000313" key="1">
    <source>
        <dbReference type="EMBL" id="KAK8967011.1"/>
    </source>
</evidence>
<keyword evidence="2" id="KW-1185">Reference proteome</keyword>
<dbReference type="EMBL" id="JBBWWR010000005">
    <property type="protein sequence ID" value="KAK8967011.1"/>
    <property type="molecule type" value="Genomic_DNA"/>
</dbReference>
<proteinExistence type="predicted"/>
<dbReference type="PANTHER" id="PTHR47483:SF1">
    <property type="entry name" value="BETA-ARABINOFURANOSYLTRANSFERASE RAY1"/>
    <property type="match status" value="1"/>
</dbReference>